<organism evidence="1 2">
    <name type="scientific">Dentiscutata erythropus</name>
    <dbReference type="NCBI Taxonomy" id="1348616"/>
    <lineage>
        <taxon>Eukaryota</taxon>
        <taxon>Fungi</taxon>
        <taxon>Fungi incertae sedis</taxon>
        <taxon>Mucoromycota</taxon>
        <taxon>Glomeromycotina</taxon>
        <taxon>Glomeromycetes</taxon>
        <taxon>Diversisporales</taxon>
        <taxon>Gigasporaceae</taxon>
        <taxon>Dentiscutata</taxon>
    </lineage>
</organism>
<keyword evidence="2" id="KW-1185">Reference proteome</keyword>
<protein>
    <submittedName>
        <fullName evidence="1">20509_t:CDS:1</fullName>
    </submittedName>
</protein>
<reference evidence="1" key="1">
    <citation type="submission" date="2021-06" db="EMBL/GenBank/DDBJ databases">
        <authorList>
            <person name="Kallberg Y."/>
            <person name="Tangrot J."/>
            <person name="Rosling A."/>
        </authorList>
    </citation>
    <scope>NUCLEOTIDE SEQUENCE</scope>
    <source>
        <strain evidence="1">MA453B</strain>
    </source>
</reference>
<accession>A0A9N9JKX0</accession>
<dbReference type="AlphaFoldDB" id="A0A9N9JKX0"/>
<dbReference type="EMBL" id="CAJVPY010023811">
    <property type="protein sequence ID" value="CAG8785680.1"/>
    <property type="molecule type" value="Genomic_DNA"/>
</dbReference>
<feature type="non-terminal residue" evidence="1">
    <location>
        <position position="89"/>
    </location>
</feature>
<evidence type="ECO:0000313" key="2">
    <source>
        <dbReference type="Proteomes" id="UP000789405"/>
    </source>
</evidence>
<proteinExistence type="predicted"/>
<name>A0A9N9JKX0_9GLOM</name>
<sequence length="89" mass="10345">MQTKPEWDNYDFLPSLDLGSTIVVIPNPNQNPNRCPFLSAYPKPHRPINDQNFEERIGEKCLAQVPVDGFKVSFWQVDNALYFFCIQIK</sequence>
<comment type="caution">
    <text evidence="1">The sequence shown here is derived from an EMBL/GenBank/DDBJ whole genome shotgun (WGS) entry which is preliminary data.</text>
</comment>
<dbReference type="Proteomes" id="UP000789405">
    <property type="component" value="Unassembled WGS sequence"/>
</dbReference>
<evidence type="ECO:0000313" key="1">
    <source>
        <dbReference type="EMBL" id="CAG8785680.1"/>
    </source>
</evidence>
<gene>
    <name evidence="1" type="ORF">DERYTH_LOCUS20352</name>
</gene>